<name>A0A5C6CJI9_9BACT</name>
<dbReference type="CDD" id="cd01543">
    <property type="entry name" value="PBP1_XylR"/>
    <property type="match status" value="1"/>
</dbReference>
<dbReference type="PRINTS" id="PR00032">
    <property type="entry name" value="HTHARAC"/>
</dbReference>
<dbReference type="Pfam" id="PF13377">
    <property type="entry name" value="Peripla_BP_3"/>
    <property type="match status" value="1"/>
</dbReference>
<dbReference type="EMBL" id="SJPS01000005">
    <property type="protein sequence ID" value="TWU24522.1"/>
    <property type="molecule type" value="Genomic_DNA"/>
</dbReference>
<gene>
    <name evidence="5" type="primary">xylR_3</name>
    <name evidence="5" type="ORF">Pla144_34060</name>
</gene>
<dbReference type="Gene3D" id="1.10.10.60">
    <property type="entry name" value="Homeodomain-like"/>
    <property type="match status" value="1"/>
</dbReference>
<organism evidence="5 6">
    <name type="scientific">Bythopirellula polymerisocia</name>
    <dbReference type="NCBI Taxonomy" id="2528003"/>
    <lineage>
        <taxon>Bacteria</taxon>
        <taxon>Pseudomonadati</taxon>
        <taxon>Planctomycetota</taxon>
        <taxon>Planctomycetia</taxon>
        <taxon>Pirellulales</taxon>
        <taxon>Lacipirellulaceae</taxon>
        <taxon>Bythopirellula</taxon>
    </lineage>
</organism>
<dbReference type="InterPro" id="IPR028082">
    <property type="entry name" value="Peripla_BP_I"/>
</dbReference>
<evidence type="ECO:0000259" key="4">
    <source>
        <dbReference type="PROSITE" id="PS01124"/>
    </source>
</evidence>
<dbReference type="GO" id="GO:0000976">
    <property type="term" value="F:transcription cis-regulatory region binding"/>
    <property type="evidence" value="ECO:0007669"/>
    <property type="project" value="TreeGrafter"/>
</dbReference>
<dbReference type="PROSITE" id="PS01124">
    <property type="entry name" value="HTH_ARAC_FAMILY_2"/>
    <property type="match status" value="1"/>
</dbReference>
<dbReference type="Gene3D" id="3.40.50.2300">
    <property type="match status" value="2"/>
</dbReference>
<dbReference type="InterPro" id="IPR009057">
    <property type="entry name" value="Homeodomain-like_sf"/>
</dbReference>
<dbReference type="SUPFAM" id="SSF46689">
    <property type="entry name" value="Homeodomain-like"/>
    <property type="match status" value="1"/>
</dbReference>
<feature type="domain" description="HTH araC/xylS-type" evidence="4">
    <location>
        <begin position="286"/>
        <end position="384"/>
    </location>
</feature>
<dbReference type="Proteomes" id="UP000318437">
    <property type="component" value="Unassembled WGS sequence"/>
</dbReference>
<dbReference type="AlphaFoldDB" id="A0A5C6CJI9"/>
<protein>
    <submittedName>
        <fullName evidence="5">Xylose operon regulatory protein</fullName>
    </submittedName>
</protein>
<proteinExistence type="predicted"/>
<keyword evidence="3" id="KW-0804">Transcription</keyword>
<dbReference type="PANTHER" id="PTHR30146:SF24">
    <property type="entry name" value="XYLOSE OPERON REGULATORY PROTEIN"/>
    <property type="match status" value="1"/>
</dbReference>
<keyword evidence="2" id="KW-0238">DNA-binding</keyword>
<dbReference type="RefSeq" id="WP_146451764.1">
    <property type="nucleotide sequence ID" value="NZ_SJPS01000005.1"/>
</dbReference>
<evidence type="ECO:0000313" key="6">
    <source>
        <dbReference type="Proteomes" id="UP000318437"/>
    </source>
</evidence>
<dbReference type="InterPro" id="IPR018062">
    <property type="entry name" value="HTH_AraC-typ_CS"/>
</dbReference>
<evidence type="ECO:0000256" key="2">
    <source>
        <dbReference type="ARBA" id="ARBA00023125"/>
    </source>
</evidence>
<dbReference type="Pfam" id="PF12833">
    <property type="entry name" value="HTH_18"/>
    <property type="match status" value="1"/>
</dbReference>
<comment type="caution">
    <text evidence="5">The sequence shown here is derived from an EMBL/GenBank/DDBJ whole genome shotgun (WGS) entry which is preliminary data.</text>
</comment>
<keyword evidence="6" id="KW-1185">Reference proteome</keyword>
<evidence type="ECO:0000313" key="5">
    <source>
        <dbReference type="EMBL" id="TWU24522.1"/>
    </source>
</evidence>
<dbReference type="SMART" id="SM00342">
    <property type="entry name" value="HTH_ARAC"/>
    <property type="match status" value="1"/>
</dbReference>
<keyword evidence="1" id="KW-0805">Transcription regulation</keyword>
<dbReference type="PANTHER" id="PTHR30146">
    <property type="entry name" value="LACI-RELATED TRANSCRIPTIONAL REPRESSOR"/>
    <property type="match status" value="1"/>
</dbReference>
<sequence>MDQEYLVRRVAVLVETEDSWGCSVIRGIADYSQDHGHWNLLIDPRDQEQRLLLPDLWDGDGIIARLGSQTQLEQIRGRSEPKINVDTIFEGIEGFYDVITDDNQRAELALAHLRDRGFEHFAYFAPPSPKYSDKRGRAFIETVERAGYSCRVYKPRYRAGRKIGWEEQQRRVSRWLKSLPSPVAILTVDAHQGRQLADICYFSGIRVPDEVAILAGDTDELMCDVCTPPLSSISLAARRIGFEAAALLDRLMNGEKPEQKSYRIPPLRVISRHSTDIMAIDDEAVVRALRFIHTHAFQDIVVKDILNEVPISRRSLEIQFQHYLGRSPAEEIRRVRLDKGRELLARSEMSIGEIAVACGFANSTRFGVSFRKKYGQTPLAYRKQLLRTNT</sequence>
<dbReference type="InterPro" id="IPR046335">
    <property type="entry name" value="LacI/GalR-like_sensor"/>
</dbReference>
<dbReference type="InterPro" id="IPR018060">
    <property type="entry name" value="HTH_AraC"/>
</dbReference>
<reference evidence="5 6" key="1">
    <citation type="submission" date="2019-02" db="EMBL/GenBank/DDBJ databases">
        <title>Deep-cultivation of Planctomycetes and their phenomic and genomic characterization uncovers novel biology.</title>
        <authorList>
            <person name="Wiegand S."/>
            <person name="Jogler M."/>
            <person name="Boedeker C."/>
            <person name="Pinto D."/>
            <person name="Vollmers J."/>
            <person name="Rivas-Marin E."/>
            <person name="Kohn T."/>
            <person name="Peeters S.H."/>
            <person name="Heuer A."/>
            <person name="Rast P."/>
            <person name="Oberbeckmann S."/>
            <person name="Bunk B."/>
            <person name="Jeske O."/>
            <person name="Meyerdierks A."/>
            <person name="Storesund J.E."/>
            <person name="Kallscheuer N."/>
            <person name="Luecker S."/>
            <person name="Lage O.M."/>
            <person name="Pohl T."/>
            <person name="Merkel B.J."/>
            <person name="Hornburger P."/>
            <person name="Mueller R.-W."/>
            <person name="Bruemmer F."/>
            <person name="Labrenz M."/>
            <person name="Spormann A.M."/>
            <person name="Op Den Camp H."/>
            <person name="Overmann J."/>
            <person name="Amann R."/>
            <person name="Jetten M.S.M."/>
            <person name="Mascher T."/>
            <person name="Medema M.H."/>
            <person name="Devos D.P."/>
            <person name="Kaster A.-K."/>
            <person name="Ovreas L."/>
            <person name="Rohde M."/>
            <person name="Galperin M.Y."/>
            <person name="Jogler C."/>
        </authorList>
    </citation>
    <scope>NUCLEOTIDE SEQUENCE [LARGE SCALE GENOMIC DNA]</scope>
    <source>
        <strain evidence="5 6">Pla144</strain>
    </source>
</reference>
<dbReference type="InterPro" id="IPR020449">
    <property type="entry name" value="Tscrpt_reg_AraC-type_HTH"/>
</dbReference>
<evidence type="ECO:0000256" key="1">
    <source>
        <dbReference type="ARBA" id="ARBA00023015"/>
    </source>
</evidence>
<accession>A0A5C6CJI9</accession>
<dbReference type="OrthoDB" id="9795616at2"/>
<evidence type="ECO:0000256" key="3">
    <source>
        <dbReference type="ARBA" id="ARBA00023163"/>
    </source>
</evidence>
<dbReference type="PROSITE" id="PS00041">
    <property type="entry name" value="HTH_ARAC_FAMILY_1"/>
    <property type="match status" value="1"/>
</dbReference>
<dbReference type="GO" id="GO:0003700">
    <property type="term" value="F:DNA-binding transcription factor activity"/>
    <property type="evidence" value="ECO:0007669"/>
    <property type="project" value="InterPro"/>
</dbReference>
<dbReference type="SUPFAM" id="SSF53822">
    <property type="entry name" value="Periplasmic binding protein-like I"/>
    <property type="match status" value="1"/>
</dbReference>